<dbReference type="SUPFAM" id="SSF51735">
    <property type="entry name" value="NAD(P)-binding Rossmann-fold domains"/>
    <property type="match status" value="1"/>
</dbReference>
<protein>
    <submittedName>
        <fullName evidence="5">SDR family oxidoreductase</fullName>
    </submittedName>
</protein>
<dbReference type="PIRSF" id="PIRSF000126">
    <property type="entry name" value="11-beta-HSD1"/>
    <property type="match status" value="1"/>
</dbReference>
<evidence type="ECO:0000256" key="4">
    <source>
        <dbReference type="SAM" id="MobiDB-lite"/>
    </source>
</evidence>
<accession>A0ABP9TIM6</accession>
<dbReference type="PRINTS" id="PR00080">
    <property type="entry name" value="SDRFAMILY"/>
</dbReference>
<evidence type="ECO:0000313" key="6">
    <source>
        <dbReference type="Proteomes" id="UP001501257"/>
    </source>
</evidence>
<dbReference type="PRINTS" id="PR00081">
    <property type="entry name" value="GDHRDH"/>
</dbReference>
<comment type="caution">
    <text evidence="5">The sequence shown here is derived from an EMBL/GenBank/DDBJ whole genome shotgun (WGS) entry which is preliminary data.</text>
</comment>
<feature type="compositionally biased region" description="Polar residues" evidence="4">
    <location>
        <begin position="1"/>
        <end position="12"/>
    </location>
</feature>
<comment type="similarity">
    <text evidence="1 3">Belongs to the short-chain dehydrogenases/reductases (SDR) family.</text>
</comment>
<proteinExistence type="inferred from homology"/>
<keyword evidence="2" id="KW-0560">Oxidoreductase</keyword>
<dbReference type="CDD" id="cd05233">
    <property type="entry name" value="SDR_c"/>
    <property type="match status" value="1"/>
</dbReference>
<dbReference type="PANTHER" id="PTHR44196">
    <property type="entry name" value="DEHYDROGENASE/REDUCTASE SDR FAMILY MEMBER 7B"/>
    <property type="match status" value="1"/>
</dbReference>
<reference evidence="6" key="1">
    <citation type="journal article" date="2019" name="Int. J. Syst. Evol. Microbiol.">
        <title>The Global Catalogue of Microorganisms (GCM) 10K type strain sequencing project: providing services to taxonomists for standard genome sequencing and annotation.</title>
        <authorList>
            <consortium name="The Broad Institute Genomics Platform"/>
            <consortium name="The Broad Institute Genome Sequencing Center for Infectious Disease"/>
            <person name="Wu L."/>
            <person name="Ma J."/>
        </authorList>
    </citation>
    <scope>NUCLEOTIDE SEQUENCE [LARGE SCALE GENOMIC DNA]</scope>
    <source>
        <strain evidence="6">JCM 18952</strain>
    </source>
</reference>
<evidence type="ECO:0000256" key="3">
    <source>
        <dbReference type="RuleBase" id="RU000363"/>
    </source>
</evidence>
<name>A0ABP9TIM6_9MICC</name>
<dbReference type="PANTHER" id="PTHR44196:SF2">
    <property type="entry name" value="SHORT-CHAIN DEHYDROGENASE-RELATED"/>
    <property type="match status" value="1"/>
</dbReference>
<dbReference type="InterPro" id="IPR002347">
    <property type="entry name" value="SDR_fam"/>
</dbReference>
<dbReference type="EMBL" id="BAABLK010000022">
    <property type="protein sequence ID" value="GAA5226739.1"/>
    <property type="molecule type" value="Genomic_DNA"/>
</dbReference>
<feature type="region of interest" description="Disordered" evidence="4">
    <location>
        <begin position="1"/>
        <end position="20"/>
    </location>
</feature>
<dbReference type="RefSeq" id="WP_210099778.1">
    <property type="nucleotide sequence ID" value="NZ_BAABLK010000022.1"/>
</dbReference>
<dbReference type="InterPro" id="IPR036291">
    <property type="entry name" value="NAD(P)-bd_dom_sf"/>
</dbReference>
<dbReference type="Gene3D" id="3.40.50.720">
    <property type="entry name" value="NAD(P)-binding Rossmann-like Domain"/>
    <property type="match status" value="1"/>
</dbReference>
<dbReference type="Pfam" id="PF00106">
    <property type="entry name" value="adh_short"/>
    <property type="match status" value="1"/>
</dbReference>
<sequence>MDENPTPTSNNPHRGRGTALITGATSGLGAQFCAQLAAKGLDLVIVARDGQRLAELAARLQAQFAVDIQVLAADLVSDAGVQLVADRLSRSNAPVSLLVNNAGFGMLGNFADNDLDAELRHLRIHTQTPLVLMHAALRAMGLGAGGRIINVASVAAYTPRGSYSAAKAMMVNFSRWANVFYADRGISVTALCPGFVRTEFHDRMGADQSKIPAWAWLTAENVVRQALEDSEAGKSVSVPSALYKIAVAVARIAPDALVERLARRGR</sequence>
<gene>
    <name evidence="5" type="ORF">GCM10025778_12720</name>
</gene>
<evidence type="ECO:0000256" key="2">
    <source>
        <dbReference type="ARBA" id="ARBA00023002"/>
    </source>
</evidence>
<evidence type="ECO:0000313" key="5">
    <source>
        <dbReference type="EMBL" id="GAA5226739.1"/>
    </source>
</evidence>
<keyword evidence="6" id="KW-1185">Reference proteome</keyword>
<evidence type="ECO:0000256" key="1">
    <source>
        <dbReference type="ARBA" id="ARBA00006484"/>
    </source>
</evidence>
<dbReference type="Proteomes" id="UP001501257">
    <property type="component" value="Unassembled WGS sequence"/>
</dbReference>
<organism evidence="5 6">
    <name type="scientific">Paeniglutamicibacter antarcticus</name>
    <dbReference type="NCBI Taxonomy" id="494023"/>
    <lineage>
        <taxon>Bacteria</taxon>
        <taxon>Bacillati</taxon>
        <taxon>Actinomycetota</taxon>
        <taxon>Actinomycetes</taxon>
        <taxon>Micrococcales</taxon>
        <taxon>Micrococcaceae</taxon>
        <taxon>Paeniglutamicibacter</taxon>
    </lineage>
</organism>